<evidence type="ECO:0000256" key="5">
    <source>
        <dbReference type="ARBA" id="ARBA00023163"/>
    </source>
</evidence>
<dbReference type="InterPro" id="IPR011605">
    <property type="entry name" value="NusB_fam"/>
</dbReference>
<dbReference type="GO" id="GO:0005829">
    <property type="term" value="C:cytosol"/>
    <property type="evidence" value="ECO:0007669"/>
    <property type="project" value="TreeGrafter"/>
</dbReference>
<proteinExistence type="inferred from homology"/>
<dbReference type="PANTHER" id="PTHR11078">
    <property type="entry name" value="N UTILIZATION SUBSTANCE PROTEIN B-RELATED"/>
    <property type="match status" value="1"/>
</dbReference>
<dbReference type="PANTHER" id="PTHR11078:SF3">
    <property type="entry name" value="ANTITERMINATION NUSB DOMAIN-CONTAINING PROTEIN"/>
    <property type="match status" value="1"/>
</dbReference>
<evidence type="ECO:0000256" key="2">
    <source>
        <dbReference type="ARBA" id="ARBA00022814"/>
    </source>
</evidence>
<comment type="caution">
    <text evidence="8">The sequence shown here is derived from an EMBL/GenBank/DDBJ whole genome shotgun (WGS) entry which is preliminary data.</text>
</comment>
<dbReference type="NCBIfam" id="TIGR01951">
    <property type="entry name" value="nusB"/>
    <property type="match status" value="1"/>
</dbReference>
<dbReference type="Proteomes" id="UP000242972">
    <property type="component" value="Unassembled WGS sequence"/>
</dbReference>
<evidence type="ECO:0000256" key="1">
    <source>
        <dbReference type="ARBA" id="ARBA00005952"/>
    </source>
</evidence>
<accession>A0A2T2XL67</accession>
<keyword evidence="4 6" id="KW-0805">Transcription regulation</keyword>
<keyword evidence="3 6" id="KW-0694">RNA-binding</keyword>
<dbReference type="GO" id="GO:0003723">
    <property type="term" value="F:RNA binding"/>
    <property type="evidence" value="ECO:0007669"/>
    <property type="project" value="UniProtKB-UniRule"/>
</dbReference>
<dbReference type="EMBL" id="PXYW01000003">
    <property type="protein sequence ID" value="PSR35233.1"/>
    <property type="molecule type" value="Genomic_DNA"/>
</dbReference>
<keyword evidence="2 6" id="KW-0889">Transcription antitermination</keyword>
<reference evidence="8 9" key="1">
    <citation type="journal article" date="2014" name="BMC Genomics">
        <title>Comparison of environmental and isolate Sulfobacillus genomes reveals diverse carbon, sulfur, nitrogen, and hydrogen metabolisms.</title>
        <authorList>
            <person name="Justice N.B."/>
            <person name="Norman A."/>
            <person name="Brown C.T."/>
            <person name="Singh A."/>
            <person name="Thomas B.C."/>
            <person name="Banfield J.F."/>
        </authorList>
    </citation>
    <scope>NUCLEOTIDE SEQUENCE [LARGE SCALE GENOMIC DNA]</scope>
    <source>
        <strain evidence="8">AMDSBA4</strain>
    </source>
</reference>
<dbReference type="GO" id="GO:0031564">
    <property type="term" value="P:transcription antitermination"/>
    <property type="evidence" value="ECO:0007669"/>
    <property type="project" value="UniProtKB-KW"/>
</dbReference>
<dbReference type="AlphaFoldDB" id="A0A2T2XL67"/>
<evidence type="ECO:0000256" key="3">
    <source>
        <dbReference type="ARBA" id="ARBA00022884"/>
    </source>
</evidence>
<organism evidence="8 9">
    <name type="scientific">Sulfobacillus benefaciens</name>
    <dbReference type="NCBI Taxonomy" id="453960"/>
    <lineage>
        <taxon>Bacteria</taxon>
        <taxon>Bacillati</taxon>
        <taxon>Bacillota</taxon>
        <taxon>Clostridia</taxon>
        <taxon>Eubacteriales</taxon>
        <taxon>Clostridiales Family XVII. Incertae Sedis</taxon>
        <taxon>Sulfobacillus</taxon>
    </lineage>
</organism>
<evidence type="ECO:0000313" key="9">
    <source>
        <dbReference type="Proteomes" id="UP000242972"/>
    </source>
</evidence>
<comment type="similarity">
    <text evidence="1 6">Belongs to the NusB family.</text>
</comment>
<gene>
    <name evidence="6 8" type="primary">nusB</name>
    <name evidence="8" type="ORF">C7B46_02160</name>
</gene>
<dbReference type="GO" id="GO:0006353">
    <property type="term" value="P:DNA-templated transcription termination"/>
    <property type="evidence" value="ECO:0007669"/>
    <property type="project" value="UniProtKB-UniRule"/>
</dbReference>
<name>A0A2T2XL67_9FIRM</name>
<evidence type="ECO:0000259" key="7">
    <source>
        <dbReference type="Pfam" id="PF01029"/>
    </source>
</evidence>
<evidence type="ECO:0000256" key="6">
    <source>
        <dbReference type="HAMAP-Rule" id="MF_00073"/>
    </source>
</evidence>
<dbReference type="Gene3D" id="1.10.940.10">
    <property type="entry name" value="NusB-like"/>
    <property type="match status" value="1"/>
</dbReference>
<evidence type="ECO:0000256" key="4">
    <source>
        <dbReference type="ARBA" id="ARBA00023015"/>
    </source>
</evidence>
<dbReference type="InterPro" id="IPR006027">
    <property type="entry name" value="NusB_RsmB_TIM44"/>
</dbReference>
<comment type="function">
    <text evidence="6">Involved in transcription antitermination. Required for transcription of ribosomal RNA (rRNA) genes. Binds specifically to the boxA antiterminator sequence of the ribosomal RNA (rrn) operons.</text>
</comment>
<feature type="domain" description="NusB/RsmB/TIM44" evidence="7">
    <location>
        <begin position="6"/>
        <end position="127"/>
    </location>
</feature>
<keyword evidence="5 6" id="KW-0804">Transcription</keyword>
<dbReference type="Pfam" id="PF01029">
    <property type="entry name" value="NusB"/>
    <property type="match status" value="1"/>
</dbReference>
<dbReference type="HAMAP" id="MF_00073">
    <property type="entry name" value="NusB"/>
    <property type="match status" value="1"/>
</dbReference>
<sequence>MARHRGRELALRVLFEQDLAHTEAEELLRRALIDESEDICSFTRDLVLGTLQHRDELDAMISQVAIDWKLHRMPTIDRNILRLATFEIVYATNTPISVIINEALELAQEYSTDDAKKFVNGVLATLSKSVRPEGDRDKPANQ</sequence>
<evidence type="ECO:0000313" key="8">
    <source>
        <dbReference type="EMBL" id="PSR35233.1"/>
    </source>
</evidence>
<dbReference type="InterPro" id="IPR035926">
    <property type="entry name" value="NusB-like_sf"/>
</dbReference>
<dbReference type="SUPFAM" id="SSF48013">
    <property type="entry name" value="NusB-like"/>
    <property type="match status" value="1"/>
</dbReference>
<protein>
    <recommendedName>
        <fullName evidence="6">Transcription antitermination protein NusB</fullName>
    </recommendedName>
    <alternativeName>
        <fullName evidence="6">Antitermination factor NusB</fullName>
    </alternativeName>
</protein>